<feature type="domain" description="NTF2" evidence="4">
    <location>
        <begin position="35"/>
        <end position="146"/>
    </location>
</feature>
<evidence type="ECO:0000259" key="4">
    <source>
        <dbReference type="PROSITE" id="PS50177"/>
    </source>
</evidence>
<proteinExistence type="predicted"/>
<dbReference type="InterPro" id="IPR032710">
    <property type="entry name" value="NTF2-like_dom_sf"/>
</dbReference>
<keyword evidence="3" id="KW-0732">Signal</keyword>
<dbReference type="Proteomes" id="UP000085678">
    <property type="component" value="Unplaced"/>
</dbReference>
<dbReference type="GO" id="GO:0005635">
    <property type="term" value="C:nuclear envelope"/>
    <property type="evidence" value="ECO:0007669"/>
    <property type="project" value="UniProtKB-ARBA"/>
</dbReference>
<dbReference type="InterPro" id="IPR018222">
    <property type="entry name" value="Nuclear_transport_factor_2_euk"/>
</dbReference>
<keyword evidence="2" id="KW-0539">Nucleus</keyword>
<sequence>MDQRRQAAFLILFICLMLDPRFDVGVCQGTPIESIATTFLTNYFNTFDSSRANVGPFYHADAQLTFEGQLFSGPQAIVAKFTSLPFQKIQHSITTMDSQATVDGGITILVVGKIKTDDDPIHGFTQTFHLKQVGDSLLVVNDLFRLILNN</sequence>
<dbReference type="OMA" id="WEQVGTS"/>
<dbReference type="InParanoid" id="A0A1S3HSN4"/>
<dbReference type="GO" id="GO:0006606">
    <property type="term" value="P:protein import into nucleus"/>
    <property type="evidence" value="ECO:0007669"/>
    <property type="project" value="UniProtKB-ARBA"/>
</dbReference>
<dbReference type="FunCoup" id="A0A1S3HSN4">
    <property type="interactions" value="2691"/>
</dbReference>
<dbReference type="FunFam" id="3.10.450.50:FF:000005">
    <property type="entry name" value="Nuclear transport factor 2"/>
    <property type="match status" value="1"/>
</dbReference>
<dbReference type="OrthoDB" id="6507044at2759"/>
<dbReference type="InterPro" id="IPR045875">
    <property type="entry name" value="NTF2"/>
</dbReference>
<dbReference type="Gene3D" id="3.10.450.50">
    <property type="match status" value="1"/>
</dbReference>
<organism evidence="5 6">
    <name type="scientific">Lingula anatina</name>
    <name type="common">Brachiopod</name>
    <name type="synonym">Lingula unguis</name>
    <dbReference type="NCBI Taxonomy" id="7574"/>
    <lineage>
        <taxon>Eukaryota</taxon>
        <taxon>Metazoa</taxon>
        <taxon>Spiralia</taxon>
        <taxon>Lophotrochozoa</taxon>
        <taxon>Brachiopoda</taxon>
        <taxon>Linguliformea</taxon>
        <taxon>Lingulata</taxon>
        <taxon>Lingulida</taxon>
        <taxon>Linguloidea</taxon>
        <taxon>Lingulidae</taxon>
        <taxon>Lingula</taxon>
    </lineage>
</organism>
<evidence type="ECO:0000256" key="3">
    <source>
        <dbReference type="SAM" id="SignalP"/>
    </source>
</evidence>
<comment type="subcellular location">
    <subcellularLocation>
        <location evidence="2">Cytoplasm</location>
    </subcellularLocation>
    <subcellularLocation>
        <location evidence="2">Nucleus</location>
    </subcellularLocation>
</comment>
<dbReference type="PANTHER" id="PTHR12612">
    <property type="entry name" value="NUCLEAR TRANSPORT FACTOR 2"/>
    <property type="match status" value="1"/>
</dbReference>
<evidence type="ECO:0000313" key="6">
    <source>
        <dbReference type="RefSeq" id="XP_013389047.1"/>
    </source>
</evidence>
<dbReference type="STRING" id="7574.A0A1S3HSN4"/>
<dbReference type="SUPFAM" id="SSF54427">
    <property type="entry name" value="NTF2-like"/>
    <property type="match status" value="1"/>
</dbReference>
<evidence type="ECO:0000256" key="2">
    <source>
        <dbReference type="RuleBase" id="RU369002"/>
    </source>
</evidence>
<evidence type="ECO:0000256" key="1">
    <source>
        <dbReference type="ARBA" id="ARBA00022490"/>
    </source>
</evidence>
<protein>
    <recommendedName>
        <fullName evidence="2">NTF2-related export protein</fullName>
    </recommendedName>
</protein>
<name>A0A1S3HSN4_LINAN</name>
<dbReference type="CDD" id="cd00780">
    <property type="entry name" value="NTF2"/>
    <property type="match status" value="1"/>
</dbReference>
<accession>A0A1S3HSN4</accession>
<dbReference type="AlphaFoldDB" id="A0A1S3HSN4"/>
<dbReference type="PROSITE" id="PS50177">
    <property type="entry name" value="NTF2_DOMAIN"/>
    <property type="match status" value="1"/>
</dbReference>
<dbReference type="Pfam" id="PF02136">
    <property type="entry name" value="NTF2"/>
    <property type="match status" value="1"/>
</dbReference>
<dbReference type="RefSeq" id="XP_013389047.1">
    <property type="nucleotide sequence ID" value="XM_013533593.1"/>
</dbReference>
<gene>
    <name evidence="6" type="primary">LOC106157831</name>
</gene>
<dbReference type="GeneID" id="106157831"/>
<reference evidence="6" key="1">
    <citation type="submission" date="2025-08" db="UniProtKB">
        <authorList>
            <consortium name="RefSeq"/>
        </authorList>
    </citation>
    <scope>IDENTIFICATION</scope>
    <source>
        <tissue evidence="6">Gonads</tissue>
    </source>
</reference>
<dbReference type="KEGG" id="lak:106157831"/>
<keyword evidence="2" id="KW-0653">Protein transport</keyword>
<dbReference type="GO" id="GO:0051028">
    <property type="term" value="P:mRNA transport"/>
    <property type="evidence" value="ECO:0007669"/>
    <property type="project" value="UniProtKB-UniRule"/>
</dbReference>
<keyword evidence="2" id="KW-0813">Transport</keyword>
<feature type="chain" id="PRO_5010320804" description="NTF2-related export protein" evidence="3">
    <location>
        <begin position="30"/>
        <end position="150"/>
    </location>
</feature>
<keyword evidence="5" id="KW-1185">Reference proteome</keyword>
<comment type="function">
    <text evidence="2">Has a role in nuclear-cytoplasmic transport of proteins and mRNAs.</text>
</comment>
<dbReference type="GO" id="GO:0005737">
    <property type="term" value="C:cytoplasm"/>
    <property type="evidence" value="ECO:0007669"/>
    <property type="project" value="UniProtKB-SubCell"/>
</dbReference>
<dbReference type="InterPro" id="IPR002075">
    <property type="entry name" value="NTF2_dom"/>
</dbReference>
<keyword evidence="1 2" id="KW-0963">Cytoplasm</keyword>
<feature type="signal peptide" evidence="3">
    <location>
        <begin position="1"/>
        <end position="29"/>
    </location>
</feature>
<evidence type="ECO:0000313" key="5">
    <source>
        <dbReference type="Proteomes" id="UP000085678"/>
    </source>
</evidence>